<keyword evidence="1" id="KW-0614">Plasmid</keyword>
<dbReference type="RefSeq" id="WP_026822869.1">
    <property type="nucleotide sequence ID" value="NZ_CP123532.1"/>
</dbReference>
<dbReference type="InterPro" id="IPR007925">
    <property type="entry name" value="TRelaxosome_TraM"/>
</dbReference>
<evidence type="ECO:0008006" key="3">
    <source>
        <dbReference type="Google" id="ProtNLM"/>
    </source>
</evidence>
<dbReference type="EMBL" id="CP123532">
    <property type="protein sequence ID" value="WGM08867.1"/>
    <property type="molecule type" value="Genomic_DNA"/>
</dbReference>
<geneLocation type="plasmid" evidence="1 2">
    <name>paNv_CAN9</name>
</geneLocation>
<reference evidence="1" key="1">
    <citation type="submission" date="2023-04" db="EMBL/GenBank/DDBJ databases">
        <title>Genome dynamics across the evolutionary transition to endosymbiosis.</title>
        <authorList>
            <person name="Siozios S."/>
            <person name="Nadal-Jimenez P."/>
            <person name="Azagi T."/>
            <person name="Sprong H."/>
            <person name="Frost C.L."/>
            <person name="Parratt S.R."/>
            <person name="Taylor G."/>
            <person name="Brettell L."/>
            <person name="Lew K.C."/>
            <person name="Croft L."/>
            <person name="King K.C."/>
            <person name="Brockhurst M.A."/>
            <person name="Hypsa V."/>
            <person name="Novakova E."/>
            <person name="Darby A.C."/>
            <person name="Hurst G.D.D."/>
        </authorList>
    </citation>
    <scope>NUCLEOTIDE SEQUENCE</scope>
    <source>
        <strain evidence="1">ANv_CAN</strain>
        <plasmid evidence="1">paNv_CAN9</plasmid>
    </source>
</reference>
<evidence type="ECO:0000313" key="1">
    <source>
        <dbReference type="EMBL" id="WGM08867.1"/>
    </source>
</evidence>
<dbReference type="Proteomes" id="UP001177592">
    <property type="component" value="Plasmid paNv_CAN9"/>
</dbReference>
<protein>
    <recommendedName>
        <fullName evidence="3">Relaxosome protein TraM</fullName>
    </recommendedName>
</protein>
<keyword evidence="2" id="KW-1185">Reference proteome</keyword>
<gene>
    <name evidence="1" type="ORF">QE258_26270</name>
</gene>
<proteinExistence type="predicted"/>
<evidence type="ECO:0000313" key="2">
    <source>
        <dbReference type="Proteomes" id="UP001177592"/>
    </source>
</evidence>
<organism evidence="1 2">
    <name type="scientific">Arsenophonus nasoniae</name>
    <name type="common">son-killer infecting Nasonia vitripennis</name>
    <dbReference type="NCBI Taxonomy" id="638"/>
    <lineage>
        <taxon>Bacteria</taxon>
        <taxon>Pseudomonadati</taxon>
        <taxon>Pseudomonadota</taxon>
        <taxon>Gammaproteobacteria</taxon>
        <taxon>Enterobacterales</taxon>
        <taxon>Morganellaceae</taxon>
        <taxon>Arsenophonus</taxon>
    </lineage>
</organism>
<sequence length="131" mass="15050">MKGEKNHPVLLKIPFSIMDFIDEMVDEKLKDGENKSTANRTAVALEILKIGVRVLKKKNEQGGKDITLDEKLALIADAVLKSELKLDSMFEFAHKRPQDIDDNMIKAFGYQAVKERINEVDYKVSHFFRQK</sequence>
<name>A0ABY8NWV7_9GAMM</name>
<dbReference type="Pfam" id="PF05261">
    <property type="entry name" value="Tra_M"/>
    <property type="match status" value="1"/>
</dbReference>
<accession>A0ABY8NWV7</accession>